<protein>
    <recommendedName>
        <fullName evidence="4">Lipoprotein SmpA/OmlA domain-containing protein</fullName>
    </recommendedName>
</protein>
<dbReference type="PATRIC" id="fig|224013.5.peg.1540"/>
<evidence type="ECO:0008006" key="4">
    <source>
        <dbReference type="Google" id="ProtNLM"/>
    </source>
</evidence>
<name>A0A0M4TTF7_9NOSO</name>
<evidence type="ECO:0000256" key="1">
    <source>
        <dbReference type="SAM" id="SignalP"/>
    </source>
</evidence>
<dbReference type="Proteomes" id="UP000062645">
    <property type="component" value="Chromosome"/>
</dbReference>
<evidence type="ECO:0000313" key="3">
    <source>
        <dbReference type="Proteomes" id="UP000062645"/>
    </source>
</evidence>
<evidence type="ECO:0000313" key="2">
    <source>
        <dbReference type="EMBL" id="ALF52544.1"/>
    </source>
</evidence>
<accession>A0A0M4TTF7</accession>
<reference evidence="2 3" key="2">
    <citation type="journal article" date="2016" name="Genome Announc.">
        <title>Draft Genome Sequence of the N2-Fixing Cyanobacterium Nostoc piscinale CENA21, Isolated from the Brazilian Amazon Floodplain.</title>
        <authorList>
            <person name="Leao T."/>
            <person name="Guimaraes P.I."/>
            <person name="de Melo A.G."/>
            <person name="Ramos R.T."/>
            <person name="Leao P.N."/>
            <person name="Silva A."/>
            <person name="Fiore M.F."/>
            <person name="Schneider M.P."/>
        </authorList>
    </citation>
    <scope>NUCLEOTIDE SEQUENCE [LARGE SCALE GENOMIC DNA]</scope>
    <source>
        <strain evidence="2 3">CENA21</strain>
    </source>
</reference>
<dbReference type="AlphaFoldDB" id="A0A0M4TTF7"/>
<sequence length="180" mass="19561">MKKIILITALTSLFSLALTANQGLILAQSPQIAQTQGAIIPVAKVGLGKIRPGMPEQQVRRILGKPTSTKTEFSPGVGDNIRTLEYPNISLSLVPYVNKPKNFFVYHFVTRSSKFLTPTGVKVGDTQSQIIKAYGKPYISKEGNVTFLVYGVGSQDSAAALTFRIEAGKVTEIQYSEQLV</sequence>
<keyword evidence="3" id="KW-1185">Reference proteome</keyword>
<gene>
    <name evidence="2" type="ORF">ACX27_06320</name>
</gene>
<keyword evidence="1" id="KW-0732">Signal</keyword>
<dbReference type="EMBL" id="CP012036">
    <property type="protein sequence ID" value="ALF52544.1"/>
    <property type="molecule type" value="Genomic_DNA"/>
</dbReference>
<proteinExistence type="predicted"/>
<organism evidence="2 3">
    <name type="scientific">Nostoc piscinale CENA21</name>
    <dbReference type="NCBI Taxonomy" id="224013"/>
    <lineage>
        <taxon>Bacteria</taxon>
        <taxon>Bacillati</taxon>
        <taxon>Cyanobacteriota</taxon>
        <taxon>Cyanophyceae</taxon>
        <taxon>Nostocales</taxon>
        <taxon>Nostocaceae</taxon>
        <taxon>Nostoc</taxon>
    </lineage>
</organism>
<feature type="signal peptide" evidence="1">
    <location>
        <begin position="1"/>
        <end position="20"/>
    </location>
</feature>
<reference evidence="3" key="1">
    <citation type="submission" date="2015-07" db="EMBL/GenBank/DDBJ databases">
        <title>Genome Of Nitrogen-Fixing Cyanobacterium Nostoc piscinale CENA21 From Solimoes/Amazon River Floodplain Sediments And Comparative Genomics To Uncover Biosynthetic Natural Products Potential.</title>
        <authorList>
            <person name="Leao T.F."/>
            <person name="Leao P.N."/>
            <person name="Guimaraes P.I."/>
            <person name="de Melo A.G.C."/>
            <person name="Ramos R.T.J."/>
            <person name="Silva A."/>
            <person name="Fiore M.F."/>
            <person name="Schneider M.P.C."/>
        </authorList>
    </citation>
    <scope>NUCLEOTIDE SEQUENCE [LARGE SCALE GENOMIC DNA]</scope>
    <source>
        <strain evidence="3">CENA21</strain>
    </source>
</reference>
<dbReference type="RefSeq" id="WP_062289831.1">
    <property type="nucleotide sequence ID" value="NZ_CP012036.1"/>
</dbReference>
<dbReference type="KEGG" id="npz:ACX27_06320"/>
<feature type="chain" id="PRO_5005802365" description="Lipoprotein SmpA/OmlA domain-containing protein" evidence="1">
    <location>
        <begin position="21"/>
        <end position="180"/>
    </location>
</feature>
<dbReference type="OrthoDB" id="511499at2"/>